<gene>
    <name evidence="9" type="primary">glnD</name>
    <name evidence="9" type="ORF">Ate02nite_13240</name>
</gene>
<dbReference type="InterPro" id="IPR006674">
    <property type="entry name" value="HD_domain"/>
</dbReference>
<dbReference type="NCBIfam" id="NF002895">
    <property type="entry name" value="PRK03381.1"/>
    <property type="match status" value="1"/>
</dbReference>
<sequence length="749" mass="79986">MSGEPPFVPAGGSPDKLREYIGAAARSDRAAAIDKWLSEIFPSHLPGVSLLAVGGLGRRDCAPYSDLDLVLLHNGTAGIDRIASALWYPIWDARLGLDHSVRTLPEALSVAHDDVKVALGLLDARHVAGDPALSAELIAASSDQWRRTAVRLMPQLKEITTSRWATHGELAFLLEGDLKEAAGGLRDVTILRGIGRAGVADTMRPAVRAAGLRLLDTRDALHLAVGRRVDRLVAQERAAVAELLELDDGDALLRRLSGDARTVAHAVDDAWRAADRLRAGRRRGQMPSSPTRRPVARDVVEQDGELVLARTAIGPVPDPALSLRVAAAAATVQLPIARATSEWLAAFSPPLPNPWPAAARAALVSLLGSGPGLLPTWETCDRYGLIDAWLPEWARMRSLPQHHPVHRFTLDRHLVQAAYEATAYAREVDRPDLLLIGAFVHDVGKGLEGDHSIVGAPIAAEIATRIGLPPADVATIEKLVRLHLLLPDVATRRDLSDPVTISTVAEKVGDSATLDLLHALARADSHATGPAAWSDWKGRLMAELVRRVHTALDTGELPEPPAPDPELLEGDLPAVHLDGDRVAVAAADRRGLLGAVAACLAMHRLDVVGANASTVDGRAIVEFFTQPRYGSPYDPVALAADLRRVAAGDVSVTQRVRARAMSARGGTAEPRVLWQRDVATDAAVLELRAADSVGLLYRVATALDEARAEVRAARISTLGGDVVDAFYLVGSWNEQAERDRVTAAVLAAV</sequence>
<keyword evidence="1" id="KW-0808">Transferase</keyword>
<dbReference type="PROSITE" id="PS51831">
    <property type="entry name" value="HD"/>
    <property type="match status" value="1"/>
</dbReference>
<dbReference type="Pfam" id="PF01966">
    <property type="entry name" value="HD"/>
    <property type="match status" value="1"/>
</dbReference>
<keyword evidence="4" id="KW-0378">Hydrolase</keyword>
<dbReference type="AlphaFoldDB" id="A0A919NH89"/>
<feature type="domain" description="HD" evidence="8">
    <location>
        <begin position="410"/>
        <end position="517"/>
    </location>
</feature>
<dbReference type="Gene3D" id="1.10.3090.10">
    <property type="entry name" value="cca-adding enzyme, domain 2"/>
    <property type="match status" value="1"/>
</dbReference>
<keyword evidence="3" id="KW-0677">Repeat</keyword>
<feature type="domain" description="ACT" evidence="7">
    <location>
        <begin position="581"/>
        <end position="657"/>
    </location>
</feature>
<keyword evidence="10" id="KW-1185">Reference proteome</keyword>
<dbReference type="SUPFAM" id="SSF81301">
    <property type="entry name" value="Nucleotidyltransferase"/>
    <property type="match status" value="1"/>
</dbReference>
<evidence type="ECO:0000256" key="1">
    <source>
        <dbReference type="ARBA" id="ARBA00022679"/>
    </source>
</evidence>
<evidence type="ECO:0000259" key="7">
    <source>
        <dbReference type="PROSITE" id="PS51671"/>
    </source>
</evidence>
<dbReference type="PANTHER" id="PTHR47320">
    <property type="entry name" value="BIFUNCTIONAL URIDYLYLTRANSFERASE/URIDYLYL-REMOVING ENZYME"/>
    <property type="match status" value="1"/>
</dbReference>
<comment type="caution">
    <text evidence="9">The sequence shown here is derived from an EMBL/GenBank/DDBJ whole genome shotgun (WGS) entry which is preliminary data.</text>
</comment>
<dbReference type="PANTHER" id="PTHR47320:SF1">
    <property type="entry name" value="BIFUNCTIONAL URIDYLYLTRANSFERASE_URIDYLYL-REMOVING ENZYME"/>
    <property type="match status" value="1"/>
</dbReference>
<keyword evidence="6" id="KW-0511">Multifunctional enzyme</keyword>
<keyword evidence="5" id="KW-0460">Magnesium</keyword>
<evidence type="ECO:0000313" key="9">
    <source>
        <dbReference type="EMBL" id="GIF18594.1"/>
    </source>
</evidence>
<organism evidence="9 10">
    <name type="scientific">Paractinoplanes tereljensis</name>
    <dbReference type="NCBI Taxonomy" id="571912"/>
    <lineage>
        <taxon>Bacteria</taxon>
        <taxon>Bacillati</taxon>
        <taxon>Actinomycetota</taxon>
        <taxon>Actinomycetes</taxon>
        <taxon>Micromonosporales</taxon>
        <taxon>Micromonosporaceae</taxon>
        <taxon>Paractinoplanes</taxon>
    </lineage>
</organism>
<dbReference type="EMBL" id="BOMY01000008">
    <property type="protein sequence ID" value="GIF18594.1"/>
    <property type="molecule type" value="Genomic_DNA"/>
</dbReference>
<dbReference type="InterPro" id="IPR045865">
    <property type="entry name" value="ACT-like_dom_sf"/>
</dbReference>
<evidence type="ECO:0000256" key="6">
    <source>
        <dbReference type="ARBA" id="ARBA00023268"/>
    </source>
</evidence>
<evidence type="ECO:0000256" key="5">
    <source>
        <dbReference type="ARBA" id="ARBA00022842"/>
    </source>
</evidence>
<dbReference type="GO" id="GO:0008773">
    <property type="term" value="F:[protein-PII] uridylyltransferase activity"/>
    <property type="evidence" value="ECO:0007669"/>
    <property type="project" value="InterPro"/>
</dbReference>
<dbReference type="InterPro" id="IPR010043">
    <property type="entry name" value="UTase/UR"/>
</dbReference>
<dbReference type="RefSeq" id="WP_239147167.1">
    <property type="nucleotide sequence ID" value="NZ_BOMY01000008.1"/>
</dbReference>
<name>A0A919NH89_9ACTN</name>
<dbReference type="CDD" id="cd00077">
    <property type="entry name" value="HDc"/>
    <property type="match status" value="1"/>
</dbReference>
<keyword evidence="2 9" id="KW-0548">Nucleotidyltransferase</keyword>
<evidence type="ECO:0000259" key="8">
    <source>
        <dbReference type="PROSITE" id="PS51831"/>
    </source>
</evidence>
<protein>
    <submittedName>
        <fullName evidence="9">Bifunctional uridylyltransferase/uridylyl-removing enzyme</fullName>
    </submittedName>
</protein>
<evidence type="ECO:0000256" key="4">
    <source>
        <dbReference type="ARBA" id="ARBA00022801"/>
    </source>
</evidence>
<dbReference type="InterPro" id="IPR003607">
    <property type="entry name" value="HD/PDEase_dom"/>
</dbReference>
<dbReference type="InterPro" id="IPR043519">
    <property type="entry name" value="NT_sf"/>
</dbReference>
<feature type="domain" description="ACT" evidence="7">
    <location>
        <begin position="684"/>
        <end position="749"/>
    </location>
</feature>
<dbReference type="PROSITE" id="PS51671">
    <property type="entry name" value="ACT"/>
    <property type="match status" value="2"/>
</dbReference>
<reference evidence="9" key="1">
    <citation type="submission" date="2021-01" db="EMBL/GenBank/DDBJ databases">
        <title>Whole genome shotgun sequence of Actinoplanes tereljensis NBRC 105297.</title>
        <authorList>
            <person name="Komaki H."/>
            <person name="Tamura T."/>
        </authorList>
    </citation>
    <scope>NUCLEOTIDE SEQUENCE</scope>
    <source>
        <strain evidence="9">NBRC 105297</strain>
    </source>
</reference>
<evidence type="ECO:0000256" key="2">
    <source>
        <dbReference type="ARBA" id="ARBA00022695"/>
    </source>
</evidence>
<dbReference type="CDD" id="cd04873">
    <property type="entry name" value="ACT_UUR-ACR-like"/>
    <property type="match status" value="2"/>
</dbReference>
<accession>A0A919NH89</accession>
<dbReference type="Proteomes" id="UP000623608">
    <property type="component" value="Unassembled WGS sequence"/>
</dbReference>
<dbReference type="GO" id="GO:0016787">
    <property type="term" value="F:hydrolase activity"/>
    <property type="evidence" value="ECO:0007669"/>
    <property type="project" value="UniProtKB-KW"/>
</dbReference>
<dbReference type="SUPFAM" id="SSF109604">
    <property type="entry name" value="HD-domain/PDEase-like"/>
    <property type="match status" value="1"/>
</dbReference>
<evidence type="ECO:0000313" key="10">
    <source>
        <dbReference type="Proteomes" id="UP000623608"/>
    </source>
</evidence>
<proteinExistence type="predicted"/>
<evidence type="ECO:0000256" key="3">
    <source>
        <dbReference type="ARBA" id="ARBA00022737"/>
    </source>
</evidence>
<dbReference type="InterPro" id="IPR002912">
    <property type="entry name" value="ACT_dom"/>
</dbReference>
<dbReference type="SUPFAM" id="SSF55021">
    <property type="entry name" value="ACT-like"/>
    <property type="match status" value="1"/>
</dbReference>